<dbReference type="OrthoDB" id="9780674at2"/>
<dbReference type="EMBL" id="CP045529">
    <property type="protein sequence ID" value="QFU99497.1"/>
    <property type="molecule type" value="Genomic_DNA"/>
</dbReference>
<dbReference type="GO" id="GO:0004067">
    <property type="term" value="F:asparaginase activity"/>
    <property type="evidence" value="ECO:0007669"/>
    <property type="project" value="UniProtKB-EC"/>
</dbReference>
<dbReference type="Pfam" id="PF06089">
    <property type="entry name" value="Asparaginase_II"/>
    <property type="match status" value="1"/>
</dbReference>
<protein>
    <submittedName>
        <fullName evidence="1">Asparaginase</fullName>
        <ecNumber evidence="1">3.5.1.1</ecNumber>
    </submittedName>
</protein>
<evidence type="ECO:0000313" key="1">
    <source>
        <dbReference type="EMBL" id="QFU99497.1"/>
    </source>
</evidence>
<dbReference type="RefSeq" id="WP_036948631.1">
    <property type="nucleotide sequence ID" value="NZ_BAABIH010000008.1"/>
</dbReference>
<proteinExistence type="predicted"/>
<sequence length="335" mass="33792">MSTSPAAPLAEVVRGDLVESVHTGHLVALDASGRVVLAAGDPAVTFWPRSSLKPVQALAMVRAGLDVPDRLLALACASHAGDAVHRDGVHELLGLAGLDETALRNTPALPLDPAVALEWELAGHGPTRLTQNCSGKHAAMLVTCRVNGWDLASYLDPDHPLQRAVAATVRELTAPDASGGADEEPGAAHVTVDGCGAPLFSTSVAGLARAFARLGGSAQHDPLSAEARVARAMSQHPHMVSGTGRDATVLMQAVDGLIAKDGADGVLALAASDGRALAFKVADGAKRPVHAVVDAALRSLGVVAADAGPLLPPFPVEGGGASVGEVRAVVGGADV</sequence>
<dbReference type="Proteomes" id="UP000326702">
    <property type="component" value="Chromosome"/>
</dbReference>
<dbReference type="EC" id="3.5.1.1" evidence="1"/>
<dbReference type="KEGG" id="lxl:KDY119_03028"/>
<keyword evidence="1" id="KW-0378">Hydrolase</keyword>
<reference evidence="1 2" key="1">
    <citation type="submission" date="2019-10" db="EMBL/GenBank/DDBJ databases">
        <title>Genome sequence of Luteimicrobium xylanilyticum HY-24.</title>
        <authorList>
            <person name="Kim D.Y."/>
            <person name="Park H.-Y."/>
        </authorList>
    </citation>
    <scope>NUCLEOTIDE SEQUENCE [LARGE SCALE GENOMIC DNA]</scope>
    <source>
        <strain evidence="1 2">HY-24</strain>
    </source>
</reference>
<gene>
    <name evidence="1" type="primary">ansA</name>
    <name evidence="1" type="ORF">KDY119_03028</name>
</gene>
<dbReference type="PANTHER" id="PTHR42110">
    <property type="entry name" value="L-ASPARAGINASE, PUTATIVE (AFU_ORTHOLOGUE AFUA_3G11890)-RELATED"/>
    <property type="match status" value="1"/>
</dbReference>
<dbReference type="InterPro" id="IPR010349">
    <property type="entry name" value="Asparaginase_II"/>
</dbReference>
<accession>A0A5P9QDN9</accession>
<evidence type="ECO:0000313" key="2">
    <source>
        <dbReference type="Proteomes" id="UP000326702"/>
    </source>
</evidence>
<organism evidence="1 2">
    <name type="scientific">Luteimicrobium xylanilyticum</name>
    <dbReference type="NCBI Taxonomy" id="1133546"/>
    <lineage>
        <taxon>Bacteria</taxon>
        <taxon>Bacillati</taxon>
        <taxon>Actinomycetota</taxon>
        <taxon>Actinomycetes</taxon>
        <taxon>Micrococcales</taxon>
        <taxon>Luteimicrobium</taxon>
    </lineage>
</organism>
<name>A0A5P9QDN9_9MICO</name>
<keyword evidence="2" id="KW-1185">Reference proteome</keyword>
<dbReference type="PANTHER" id="PTHR42110:SF1">
    <property type="entry name" value="L-ASPARAGINASE, PUTATIVE (AFU_ORTHOLOGUE AFUA_3G11890)-RELATED"/>
    <property type="match status" value="1"/>
</dbReference>
<dbReference type="AlphaFoldDB" id="A0A5P9QDN9"/>